<accession>A0A5N5XKM7</accession>
<gene>
    <name evidence="2" type="ORF">BDV29DRAFT_151618</name>
</gene>
<feature type="chain" id="PRO_5025042370" evidence="1">
    <location>
        <begin position="19"/>
        <end position="90"/>
    </location>
</feature>
<evidence type="ECO:0000313" key="3">
    <source>
        <dbReference type="Proteomes" id="UP000326565"/>
    </source>
</evidence>
<feature type="signal peptide" evidence="1">
    <location>
        <begin position="1"/>
        <end position="18"/>
    </location>
</feature>
<dbReference type="Proteomes" id="UP000326565">
    <property type="component" value="Unassembled WGS sequence"/>
</dbReference>
<keyword evidence="1" id="KW-0732">Signal</keyword>
<protein>
    <submittedName>
        <fullName evidence="2">Uncharacterized protein</fullName>
    </submittedName>
</protein>
<organism evidence="2 3">
    <name type="scientific">Aspergillus leporis</name>
    <dbReference type="NCBI Taxonomy" id="41062"/>
    <lineage>
        <taxon>Eukaryota</taxon>
        <taxon>Fungi</taxon>
        <taxon>Dikarya</taxon>
        <taxon>Ascomycota</taxon>
        <taxon>Pezizomycotina</taxon>
        <taxon>Eurotiomycetes</taxon>
        <taxon>Eurotiomycetidae</taxon>
        <taxon>Eurotiales</taxon>
        <taxon>Aspergillaceae</taxon>
        <taxon>Aspergillus</taxon>
        <taxon>Aspergillus subgen. Circumdati</taxon>
    </lineage>
</organism>
<sequence>MGKHIFLASFLLSNAASTAPTVQPARSNRANAWLPEKCGGIGENAWVPEKPSENVEDIWVDAERSLVRVSPLVLSAVVSKGKLRQELGRI</sequence>
<name>A0A5N5XKM7_9EURO</name>
<dbReference type="EMBL" id="ML732149">
    <property type="protein sequence ID" value="KAB8079700.1"/>
    <property type="molecule type" value="Genomic_DNA"/>
</dbReference>
<proteinExistence type="predicted"/>
<evidence type="ECO:0000313" key="2">
    <source>
        <dbReference type="EMBL" id="KAB8079700.1"/>
    </source>
</evidence>
<keyword evidence="3" id="KW-1185">Reference proteome</keyword>
<dbReference type="AlphaFoldDB" id="A0A5N5XKM7"/>
<reference evidence="2 3" key="1">
    <citation type="submission" date="2019-04" db="EMBL/GenBank/DDBJ databases">
        <title>Friends and foes A comparative genomics study of 23 Aspergillus species from section Flavi.</title>
        <authorList>
            <consortium name="DOE Joint Genome Institute"/>
            <person name="Kjaerbolling I."/>
            <person name="Vesth T."/>
            <person name="Frisvad J.C."/>
            <person name="Nybo J.L."/>
            <person name="Theobald S."/>
            <person name="Kildgaard S."/>
            <person name="Isbrandt T."/>
            <person name="Kuo A."/>
            <person name="Sato A."/>
            <person name="Lyhne E.K."/>
            <person name="Kogle M.E."/>
            <person name="Wiebenga A."/>
            <person name="Kun R.S."/>
            <person name="Lubbers R.J."/>
            <person name="Makela M.R."/>
            <person name="Barry K."/>
            <person name="Chovatia M."/>
            <person name="Clum A."/>
            <person name="Daum C."/>
            <person name="Haridas S."/>
            <person name="He G."/>
            <person name="LaButti K."/>
            <person name="Lipzen A."/>
            <person name="Mondo S."/>
            <person name="Riley R."/>
            <person name="Salamov A."/>
            <person name="Simmons B.A."/>
            <person name="Magnuson J.K."/>
            <person name="Henrissat B."/>
            <person name="Mortensen U.H."/>
            <person name="Larsen T.O."/>
            <person name="Devries R.P."/>
            <person name="Grigoriev I.V."/>
            <person name="Machida M."/>
            <person name="Baker S.E."/>
            <person name="Andersen M.R."/>
        </authorList>
    </citation>
    <scope>NUCLEOTIDE SEQUENCE [LARGE SCALE GENOMIC DNA]</scope>
    <source>
        <strain evidence="2 3">CBS 151.66</strain>
    </source>
</reference>
<evidence type="ECO:0000256" key="1">
    <source>
        <dbReference type="SAM" id="SignalP"/>
    </source>
</evidence>